<dbReference type="Pfam" id="PF15697">
    <property type="entry name" value="DUF4666"/>
    <property type="match status" value="1"/>
</dbReference>
<gene>
    <name evidence="2" type="ORF">LR48_Vigan10g263900</name>
</gene>
<reference evidence="3" key="1">
    <citation type="journal article" date="2015" name="Proc. Natl. Acad. Sci. U.S.A.">
        <title>Genome sequencing of adzuki bean (Vigna angularis) provides insight into high starch and low fat accumulation and domestication.</title>
        <authorList>
            <person name="Yang K."/>
            <person name="Tian Z."/>
            <person name="Chen C."/>
            <person name="Luo L."/>
            <person name="Zhao B."/>
            <person name="Wang Z."/>
            <person name="Yu L."/>
            <person name="Li Y."/>
            <person name="Sun Y."/>
            <person name="Li W."/>
            <person name="Chen Y."/>
            <person name="Li Y."/>
            <person name="Zhang Y."/>
            <person name="Ai D."/>
            <person name="Zhao J."/>
            <person name="Shang C."/>
            <person name="Ma Y."/>
            <person name="Wu B."/>
            <person name="Wang M."/>
            <person name="Gao L."/>
            <person name="Sun D."/>
            <person name="Zhang P."/>
            <person name="Guo F."/>
            <person name="Wang W."/>
            <person name="Li Y."/>
            <person name="Wang J."/>
            <person name="Varshney R.K."/>
            <person name="Wang J."/>
            <person name="Ling H.Q."/>
            <person name="Wan P."/>
        </authorList>
    </citation>
    <scope>NUCLEOTIDE SEQUENCE</scope>
    <source>
        <strain evidence="3">cv. Jingnong 6</strain>
    </source>
</reference>
<evidence type="ECO:0000256" key="1">
    <source>
        <dbReference type="SAM" id="MobiDB-lite"/>
    </source>
</evidence>
<dbReference type="Proteomes" id="UP000053144">
    <property type="component" value="Chromosome 10"/>
</dbReference>
<dbReference type="OMA" id="ICGLCIS"/>
<organism evidence="2 3">
    <name type="scientific">Phaseolus angularis</name>
    <name type="common">Azuki bean</name>
    <name type="synonym">Vigna angularis</name>
    <dbReference type="NCBI Taxonomy" id="3914"/>
    <lineage>
        <taxon>Eukaryota</taxon>
        <taxon>Viridiplantae</taxon>
        <taxon>Streptophyta</taxon>
        <taxon>Embryophyta</taxon>
        <taxon>Tracheophyta</taxon>
        <taxon>Spermatophyta</taxon>
        <taxon>Magnoliopsida</taxon>
        <taxon>eudicotyledons</taxon>
        <taxon>Gunneridae</taxon>
        <taxon>Pentapetalae</taxon>
        <taxon>rosids</taxon>
        <taxon>fabids</taxon>
        <taxon>Fabales</taxon>
        <taxon>Fabaceae</taxon>
        <taxon>Papilionoideae</taxon>
        <taxon>50 kb inversion clade</taxon>
        <taxon>NPAAA clade</taxon>
        <taxon>indigoferoid/millettioid clade</taxon>
        <taxon>Phaseoleae</taxon>
        <taxon>Vigna</taxon>
    </lineage>
</organism>
<dbReference type="InterPro" id="IPR031421">
    <property type="entry name" value="DUF4666"/>
</dbReference>
<dbReference type="AlphaFoldDB" id="A0A0L9VPC3"/>
<sequence>MNSLQRSSFSFRRQGSSGRIWQDQIQFEEAKANGHAGTAPFSSGKNKMKKNKEANVPQIEETIMGRTYQENYEGDTHSNSSPSLSKSQNKVHGSFFSSICGLCISNSSGRD</sequence>
<dbReference type="PANTHER" id="PTHR33730">
    <property type="entry name" value="OS05G0542732 PROTEIN-RELATED"/>
    <property type="match status" value="1"/>
</dbReference>
<evidence type="ECO:0000313" key="2">
    <source>
        <dbReference type="EMBL" id="KOM56747.1"/>
    </source>
</evidence>
<accession>A0A0L9VPC3</accession>
<proteinExistence type="predicted"/>
<dbReference type="Gramene" id="KOM56747">
    <property type="protein sequence ID" value="KOM56747"/>
    <property type="gene ID" value="LR48_Vigan10g263900"/>
</dbReference>
<protein>
    <submittedName>
        <fullName evidence="2">Uncharacterized protein</fullName>
    </submittedName>
</protein>
<feature type="region of interest" description="Disordered" evidence="1">
    <location>
        <begin position="32"/>
        <end position="89"/>
    </location>
</feature>
<evidence type="ECO:0000313" key="3">
    <source>
        <dbReference type="Proteomes" id="UP000053144"/>
    </source>
</evidence>
<name>A0A0L9VPC3_PHAAN</name>
<dbReference type="PANTHER" id="PTHR33730:SF38">
    <property type="match status" value="1"/>
</dbReference>
<feature type="compositionally biased region" description="Low complexity" evidence="1">
    <location>
        <begin position="78"/>
        <end position="87"/>
    </location>
</feature>
<dbReference type="EMBL" id="CM003380">
    <property type="protein sequence ID" value="KOM56747.1"/>
    <property type="molecule type" value="Genomic_DNA"/>
</dbReference>